<evidence type="ECO:0000256" key="7">
    <source>
        <dbReference type="ARBA" id="ARBA00022642"/>
    </source>
</evidence>
<evidence type="ECO:0000256" key="10">
    <source>
        <dbReference type="ARBA" id="ARBA00029426"/>
    </source>
</evidence>
<keyword evidence="8 13" id="KW-0274">FAD</keyword>
<dbReference type="Pfam" id="PF00890">
    <property type="entry name" value="FAD_binding_2"/>
    <property type="match status" value="1"/>
</dbReference>
<comment type="pathway">
    <text evidence="2 13">Cofactor biosynthesis; NAD(+) biosynthesis; iminoaspartate from L-aspartate (oxidase route): step 1/1.</text>
</comment>
<evidence type="ECO:0000313" key="17">
    <source>
        <dbReference type="Proteomes" id="UP000746595"/>
    </source>
</evidence>
<evidence type="ECO:0000256" key="13">
    <source>
        <dbReference type="RuleBase" id="RU362049"/>
    </source>
</evidence>
<dbReference type="EMBL" id="JAAWVT010000002">
    <property type="protein sequence ID" value="NKG20541.1"/>
    <property type="molecule type" value="Genomic_DNA"/>
</dbReference>
<dbReference type="Proteomes" id="UP000746595">
    <property type="component" value="Unassembled WGS sequence"/>
</dbReference>
<dbReference type="InterPro" id="IPR036188">
    <property type="entry name" value="FAD/NAD-bd_sf"/>
</dbReference>
<comment type="caution">
    <text evidence="16">The sequence shown here is derived from an EMBL/GenBank/DDBJ whole genome shotgun (WGS) entry which is preliminary data.</text>
</comment>
<evidence type="ECO:0000256" key="9">
    <source>
        <dbReference type="ARBA" id="ARBA00023002"/>
    </source>
</evidence>
<dbReference type="InterPro" id="IPR037099">
    <property type="entry name" value="Fum_R/Succ_DH_flav-like_C_sf"/>
</dbReference>
<comment type="catalytic activity">
    <reaction evidence="11">
        <text>L-aspartate + O2 = iminosuccinate + H2O2</text>
        <dbReference type="Rhea" id="RHEA:25876"/>
        <dbReference type="ChEBI" id="CHEBI:15379"/>
        <dbReference type="ChEBI" id="CHEBI:16240"/>
        <dbReference type="ChEBI" id="CHEBI:29991"/>
        <dbReference type="ChEBI" id="CHEBI:77875"/>
        <dbReference type="EC" id="1.4.3.16"/>
    </reaction>
    <physiologicalReaction direction="left-to-right" evidence="11">
        <dbReference type="Rhea" id="RHEA:25877"/>
    </physiologicalReaction>
</comment>
<dbReference type="InterPro" id="IPR005288">
    <property type="entry name" value="NadB"/>
</dbReference>
<evidence type="ECO:0000256" key="8">
    <source>
        <dbReference type="ARBA" id="ARBA00022827"/>
    </source>
</evidence>
<keyword evidence="9 13" id="KW-0560">Oxidoreductase</keyword>
<evidence type="ECO:0000259" key="14">
    <source>
        <dbReference type="Pfam" id="PF00890"/>
    </source>
</evidence>
<reference evidence="16 17" key="1">
    <citation type="submission" date="2020-04" db="EMBL/GenBank/DDBJ databases">
        <title>Paeniglutamicibacter sp. ANT13_2, a novel actinomycete isolated from sediment in Antarctica.</title>
        <authorList>
            <person name="Sakdapetsiri C."/>
            <person name="Pinyakong O."/>
        </authorList>
    </citation>
    <scope>NUCLEOTIDE SEQUENCE [LARGE SCALE GENOMIC DNA]</scope>
    <source>
        <strain evidence="16 17">ANT13_2</strain>
    </source>
</reference>
<evidence type="ECO:0000256" key="12">
    <source>
        <dbReference type="NCBIfam" id="TIGR00551"/>
    </source>
</evidence>
<dbReference type="SUPFAM" id="SSF46977">
    <property type="entry name" value="Succinate dehydrogenase/fumarate reductase flavoprotein C-terminal domain"/>
    <property type="match status" value="1"/>
</dbReference>
<dbReference type="EC" id="1.4.3.16" evidence="4 12"/>
<gene>
    <name evidence="16" type="primary">nadB</name>
    <name evidence="16" type="ORF">HED64_07420</name>
</gene>
<accession>A0ABX1G2R7</accession>
<dbReference type="SUPFAM" id="SSF51905">
    <property type="entry name" value="FAD/NAD(P)-binding domain"/>
    <property type="match status" value="1"/>
</dbReference>
<dbReference type="SUPFAM" id="SSF56425">
    <property type="entry name" value="Succinate dehydrogenase/fumarate reductase flavoprotein, catalytic domain"/>
    <property type="match status" value="1"/>
</dbReference>
<dbReference type="GO" id="GO:0008734">
    <property type="term" value="F:L-aspartate oxidase activity"/>
    <property type="evidence" value="ECO:0007669"/>
    <property type="project" value="UniProtKB-EC"/>
</dbReference>
<evidence type="ECO:0000256" key="1">
    <source>
        <dbReference type="ARBA" id="ARBA00001974"/>
    </source>
</evidence>
<keyword evidence="6 13" id="KW-0285">Flavoprotein</keyword>
<feature type="domain" description="FAD-dependent oxidoreductase 2 FAD-binding" evidence="14">
    <location>
        <begin position="2"/>
        <end position="397"/>
    </location>
</feature>
<dbReference type="NCBIfam" id="TIGR00551">
    <property type="entry name" value="nadB"/>
    <property type="match status" value="1"/>
</dbReference>
<evidence type="ECO:0000256" key="2">
    <source>
        <dbReference type="ARBA" id="ARBA00004950"/>
    </source>
</evidence>
<evidence type="ECO:0000256" key="4">
    <source>
        <dbReference type="ARBA" id="ARBA00012173"/>
    </source>
</evidence>
<protein>
    <recommendedName>
        <fullName evidence="5 12">L-aspartate oxidase</fullName>
        <ecNumber evidence="4 12">1.4.3.16</ecNumber>
    </recommendedName>
</protein>
<keyword evidence="17" id="KW-1185">Reference proteome</keyword>
<evidence type="ECO:0000313" key="16">
    <source>
        <dbReference type="EMBL" id="NKG20541.1"/>
    </source>
</evidence>
<dbReference type="PANTHER" id="PTHR42716:SF2">
    <property type="entry name" value="L-ASPARTATE OXIDASE, CHLOROPLASTIC"/>
    <property type="match status" value="1"/>
</dbReference>
<dbReference type="InterPro" id="IPR027477">
    <property type="entry name" value="Succ_DH/fumarate_Rdtase_cat_sf"/>
</dbReference>
<evidence type="ECO:0000256" key="3">
    <source>
        <dbReference type="ARBA" id="ARBA00008562"/>
    </source>
</evidence>
<keyword evidence="7 13" id="KW-0662">Pyridine nucleotide biosynthesis</keyword>
<dbReference type="InterPro" id="IPR015939">
    <property type="entry name" value="Fum_Rdtase/Succ_DH_flav-like_C"/>
</dbReference>
<dbReference type="PRINTS" id="PR00368">
    <property type="entry name" value="FADPNR"/>
</dbReference>
<dbReference type="Gene3D" id="3.50.50.60">
    <property type="entry name" value="FAD/NAD(P)-binding domain"/>
    <property type="match status" value="1"/>
</dbReference>
<dbReference type="PANTHER" id="PTHR42716">
    <property type="entry name" value="L-ASPARTATE OXIDASE"/>
    <property type="match status" value="1"/>
</dbReference>
<name>A0ABX1G2R7_9MICC</name>
<proteinExistence type="inferred from homology"/>
<comment type="similarity">
    <text evidence="3 13">Belongs to the FAD-dependent oxidoreductase 2 family. NadB subfamily.</text>
</comment>
<comment type="cofactor">
    <cofactor evidence="1 13">
        <name>FAD</name>
        <dbReference type="ChEBI" id="CHEBI:57692"/>
    </cofactor>
</comment>
<evidence type="ECO:0000259" key="15">
    <source>
        <dbReference type="Pfam" id="PF02910"/>
    </source>
</evidence>
<dbReference type="PRINTS" id="PR00411">
    <property type="entry name" value="PNDRDTASEI"/>
</dbReference>
<sequence>MDLIVVGSGVSGLYAALTAAARGRTVTLLTKDALENSNSWYAQGGLSAVGPEGIAAGDSITSHVADTLTAGAQLNDAENVALMCSSAWAHVQALVSAGAHFDTDASGEFARGLEAAHSHPRILHAGGDATGRSLASALITACRKQEAAGGLIIREQVFVTELITTPNPDAEASEAHAATDHAATRVIGVRTLGPDSSREELFASAVLLATGGSGQLYAATTNPAGATGDGAALAYRAGAALGDLEFIQFHPTLVSPGGFMVSEAVRGEGAVLINEHGERFMQEVHPDAELAPRDVVARAIHSVRANGGTVHLDARAVEAKHGPGFLARRFPSITAELEKLGYDLGLEPVPVTPAAHYIMGGILTDDLGASTLPGLYAAGECANTGVHGANRLASNSLLEGLVFAWRMVVNLPMTPEIGDFTNSETNKALTKVIVTQPPRRIEGKADPSANFESDELLNLAQLQDLAQRYLGVVRTGDGLRTALRQLERWQVSPHDRSSHELANLLTLATLIATAALHRENSLGAHYRSDAPEPPLPVAGHLQRFAQQAPTALQESLQAQQRITTLV</sequence>
<evidence type="ECO:0000256" key="5">
    <source>
        <dbReference type="ARBA" id="ARBA00021901"/>
    </source>
</evidence>
<comment type="function">
    <text evidence="10">Catalyzes the oxidation of L-aspartate to iminoaspartate, the first step in the de novo biosynthesis of NAD(+).</text>
</comment>
<dbReference type="Gene3D" id="3.90.700.10">
    <property type="entry name" value="Succinate dehydrogenase/fumarate reductase flavoprotein, catalytic domain"/>
    <property type="match status" value="1"/>
</dbReference>
<evidence type="ECO:0000256" key="11">
    <source>
        <dbReference type="ARBA" id="ARBA00048305"/>
    </source>
</evidence>
<comment type="subcellular location">
    <subcellularLocation>
        <location evidence="13">Cytoplasm</location>
    </subcellularLocation>
</comment>
<evidence type="ECO:0000256" key="6">
    <source>
        <dbReference type="ARBA" id="ARBA00022630"/>
    </source>
</evidence>
<dbReference type="InterPro" id="IPR003953">
    <property type="entry name" value="FAD-dep_OxRdtase_2_FAD-bd"/>
</dbReference>
<feature type="domain" description="Fumarate reductase/succinate dehydrogenase flavoprotein-like C-terminal" evidence="15">
    <location>
        <begin position="461"/>
        <end position="532"/>
    </location>
</feature>
<dbReference type="Pfam" id="PF02910">
    <property type="entry name" value="Succ_DH_flav_C"/>
    <property type="match status" value="1"/>
</dbReference>
<dbReference type="Gene3D" id="1.20.58.100">
    <property type="entry name" value="Fumarate reductase/succinate dehydrogenase flavoprotein-like, C-terminal domain"/>
    <property type="match status" value="1"/>
</dbReference>
<organism evidence="16 17">
    <name type="scientific">Paeniglutamicibacter terrestris</name>
    <dbReference type="NCBI Taxonomy" id="2723403"/>
    <lineage>
        <taxon>Bacteria</taxon>
        <taxon>Bacillati</taxon>
        <taxon>Actinomycetota</taxon>
        <taxon>Actinomycetes</taxon>
        <taxon>Micrococcales</taxon>
        <taxon>Micrococcaceae</taxon>
        <taxon>Paeniglutamicibacter</taxon>
    </lineage>
</organism>